<feature type="compositionally biased region" description="Low complexity" evidence="9">
    <location>
        <begin position="184"/>
        <end position="206"/>
    </location>
</feature>
<dbReference type="GO" id="GO:0005787">
    <property type="term" value="C:signal peptidase complex"/>
    <property type="evidence" value="ECO:0007669"/>
    <property type="project" value="InterPro"/>
</dbReference>
<evidence type="ECO:0000256" key="5">
    <source>
        <dbReference type="ARBA" id="ARBA00022824"/>
    </source>
</evidence>
<keyword evidence="6 10" id="KW-1133">Transmembrane helix</keyword>
<evidence type="ECO:0000256" key="2">
    <source>
        <dbReference type="ARBA" id="ARBA00007324"/>
    </source>
</evidence>
<evidence type="ECO:0000256" key="7">
    <source>
        <dbReference type="ARBA" id="ARBA00023136"/>
    </source>
</evidence>
<dbReference type="EMBL" id="DF977446">
    <property type="protein sequence ID" value="GAP82924.1"/>
    <property type="molecule type" value="Genomic_DNA"/>
</dbReference>
<dbReference type="GO" id="GO:0045047">
    <property type="term" value="P:protein targeting to ER"/>
    <property type="evidence" value="ECO:0007669"/>
    <property type="project" value="TreeGrafter"/>
</dbReference>
<evidence type="ECO:0000256" key="4">
    <source>
        <dbReference type="ARBA" id="ARBA00022692"/>
    </source>
</evidence>
<gene>
    <name evidence="11" type="ORF">SAMD00023353_0104530</name>
</gene>
<name>A0A1S7UI98_ROSNE</name>
<dbReference type="GO" id="GO:0006465">
    <property type="term" value="P:signal peptide processing"/>
    <property type="evidence" value="ECO:0007669"/>
    <property type="project" value="InterPro"/>
</dbReference>
<sequence length="244" mass="25972">MASQERITVHNLADLKNTSDDAIPNYLNSLKFKQDHRLVDTRLALGYSAFAIAAACFLWDYKLGFENTKWYTAAAVALYSLINGALTIWITFVEKGVIYQGTAPDGTKVSVSTSTKKNEPTYYVVVTITPKSGGGASRKLEFARSFTEWFDVQGHFVALPFQTMLATTVPPIAKADPKRAAAAAAASSSASTAAPPAAPPSTSSSSDFLNVDSQTLDALVAAESTGADTSATESASKKSKRRKA</sequence>
<feature type="compositionally biased region" description="Polar residues" evidence="9">
    <location>
        <begin position="207"/>
        <end position="216"/>
    </location>
</feature>
<dbReference type="PANTHER" id="PTHR13085">
    <property type="entry name" value="MICROSOMAL SIGNAL PEPTIDASE 25 KDA SUBUNIT"/>
    <property type="match status" value="1"/>
</dbReference>
<comment type="similarity">
    <text evidence="2">Belongs to the SPCS2 family.</text>
</comment>
<evidence type="ECO:0000313" key="12">
    <source>
        <dbReference type="Proteomes" id="UP000054516"/>
    </source>
</evidence>
<feature type="region of interest" description="Disordered" evidence="9">
    <location>
        <begin position="184"/>
        <end position="244"/>
    </location>
</feature>
<keyword evidence="12" id="KW-1185">Reference proteome</keyword>
<feature type="transmembrane region" description="Helical" evidence="10">
    <location>
        <begin position="73"/>
        <end position="92"/>
    </location>
</feature>
<proteinExistence type="inferred from homology"/>
<evidence type="ECO:0000256" key="8">
    <source>
        <dbReference type="ARBA" id="ARBA00045608"/>
    </source>
</evidence>
<accession>A0A1S7UI98</accession>
<evidence type="ECO:0000256" key="10">
    <source>
        <dbReference type="SAM" id="Phobius"/>
    </source>
</evidence>
<evidence type="ECO:0000256" key="3">
    <source>
        <dbReference type="ARBA" id="ARBA00017057"/>
    </source>
</evidence>
<dbReference type="Pfam" id="PF06703">
    <property type="entry name" value="SPC25"/>
    <property type="match status" value="1"/>
</dbReference>
<comment type="subcellular location">
    <subcellularLocation>
        <location evidence="1">Endoplasmic reticulum membrane</location>
        <topology evidence="1">Multi-pass membrane protein</topology>
    </subcellularLocation>
</comment>
<evidence type="ECO:0000256" key="9">
    <source>
        <dbReference type="SAM" id="MobiDB-lite"/>
    </source>
</evidence>
<dbReference type="STRING" id="77044.A0A1S7UI98"/>
<reference evidence="11" key="1">
    <citation type="submission" date="2016-03" db="EMBL/GenBank/DDBJ databases">
        <title>Draft genome sequence of Rosellinia necatrix.</title>
        <authorList>
            <person name="Kanematsu S."/>
        </authorList>
    </citation>
    <scope>NUCLEOTIDE SEQUENCE [LARGE SCALE GENOMIC DNA]</scope>
    <source>
        <strain evidence="11">W97</strain>
    </source>
</reference>
<evidence type="ECO:0000256" key="6">
    <source>
        <dbReference type="ARBA" id="ARBA00022989"/>
    </source>
</evidence>
<dbReference type="OMA" id="KHACDDA"/>
<keyword evidence="4 10" id="KW-0812">Transmembrane</keyword>
<organism evidence="11">
    <name type="scientific">Rosellinia necatrix</name>
    <name type="common">White root-rot fungus</name>
    <dbReference type="NCBI Taxonomy" id="77044"/>
    <lineage>
        <taxon>Eukaryota</taxon>
        <taxon>Fungi</taxon>
        <taxon>Dikarya</taxon>
        <taxon>Ascomycota</taxon>
        <taxon>Pezizomycotina</taxon>
        <taxon>Sordariomycetes</taxon>
        <taxon>Xylariomycetidae</taxon>
        <taxon>Xylariales</taxon>
        <taxon>Xylariaceae</taxon>
        <taxon>Rosellinia</taxon>
    </lineage>
</organism>
<dbReference type="PANTHER" id="PTHR13085:SF0">
    <property type="entry name" value="SIGNAL PEPTIDASE COMPLEX SUBUNIT 2"/>
    <property type="match status" value="1"/>
</dbReference>
<dbReference type="Proteomes" id="UP000054516">
    <property type="component" value="Unassembled WGS sequence"/>
</dbReference>
<protein>
    <recommendedName>
        <fullName evidence="3">Signal peptidase complex subunit 2</fullName>
    </recommendedName>
</protein>
<evidence type="ECO:0000313" key="11">
    <source>
        <dbReference type="EMBL" id="GAP82924.1"/>
    </source>
</evidence>
<feature type="transmembrane region" description="Helical" evidence="10">
    <location>
        <begin position="43"/>
        <end position="61"/>
    </location>
</feature>
<dbReference type="OrthoDB" id="29558at2759"/>
<comment type="function">
    <text evidence="8">Component of the signal peptidase complex (SPC) which catalyzes the cleavage of N-terminal signal sequences from nascent proteins as they are translocated into the lumen of the endoplasmic reticulum. Enhances the enzymatic activity of SPC and facilitates the interactions between different components of the translocation site.</text>
</comment>
<dbReference type="InterPro" id="IPR009582">
    <property type="entry name" value="Spc2/SPCS2"/>
</dbReference>
<dbReference type="AlphaFoldDB" id="A0A1S7UI98"/>
<keyword evidence="7 10" id="KW-0472">Membrane</keyword>
<evidence type="ECO:0000256" key="1">
    <source>
        <dbReference type="ARBA" id="ARBA00004477"/>
    </source>
</evidence>
<keyword evidence="5" id="KW-0256">Endoplasmic reticulum</keyword>